<dbReference type="InterPro" id="IPR032678">
    <property type="entry name" value="tRNA-synt_1_cat_dom"/>
</dbReference>
<protein>
    <recommendedName>
        <fullName evidence="12">Cysteine--tRNA ligase</fullName>
        <ecNumber evidence="12">6.1.1.16</ecNumber>
    </recommendedName>
    <alternativeName>
        <fullName evidence="12">Cysteinyl-tRNA synthetase</fullName>
        <shortName evidence="12">CysRS</shortName>
    </alternativeName>
</protein>
<evidence type="ECO:0000256" key="12">
    <source>
        <dbReference type="HAMAP-Rule" id="MF_00041"/>
    </source>
</evidence>
<dbReference type="CDD" id="cd00672">
    <property type="entry name" value="CysRS_core"/>
    <property type="match status" value="1"/>
</dbReference>
<evidence type="ECO:0000256" key="3">
    <source>
        <dbReference type="ARBA" id="ARBA00011245"/>
    </source>
</evidence>
<evidence type="ECO:0000256" key="8">
    <source>
        <dbReference type="ARBA" id="ARBA00022833"/>
    </source>
</evidence>
<keyword evidence="8 12" id="KW-0862">Zinc</keyword>
<evidence type="ECO:0000313" key="15">
    <source>
        <dbReference type="Proteomes" id="UP000182827"/>
    </source>
</evidence>
<proteinExistence type="inferred from homology"/>
<dbReference type="CDD" id="cd07963">
    <property type="entry name" value="Anticodon_Ia_Cys"/>
    <property type="match status" value="1"/>
</dbReference>
<keyword evidence="10 12" id="KW-0648">Protein biosynthesis</keyword>
<keyword evidence="4 12" id="KW-0963">Cytoplasm</keyword>
<dbReference type="InterPro" id="IPR009080">
    <property type="entry name" value="tRNAsynth_Ia_anticodon-bd"/>
</dbReference>
<dbReference type="NCBIfam" id="TIGR00435">
    <property type="entry name" value="cysS"/>
    <property type="match status" value="1"/>
</dbReference>
<feature type="binding site" evidence="12">
    <location>
        <position position="30"/>
    </location>
    <ligand>
        <name>Zn(2+)</name>
        <dbReference type="ChEBI" id="CHEBI:29105"/>
    </ligand>
</feature>
<dbReference type="Proteomes" id="UP000182827">
    <property type="component" value="Unassembled WGS sequence"/>
</dbReference>
<dbReference type="GO" id="GO:0008270">
    <property type="term" value="F:zinc ion binding"/>
    <property type="evidence" value="ECO:0007669"/>
    <property type="project" value="UniProtKB-UniRule"/>
</dbReference>
<dbReference type="GO" id="GO:0005524">
    <property type="term" value="F:ATP binding"/>
    <property type="evidence" value="ECO:0007669"/>
    <property type="project" value="UniProtKB-UniRule"/>
</dbReference>
<reference evidence="15" key="1">
    <citation type="submission" date="2016-10" db="EMBL/GenBank/DDBJ databases">
        <authorList>
            <person name="Varghese N."/>
            <person name="Submissions S."/>
        </authorList>
    </citation>
    <scope>NUCLEOTIDE SEQUENCE [LARGE SCALE GENOMIC DNA]</scope>
    <source>
        <strain evidence="15">ANC 5076</strain>
    </source>
</reference>
<comment type="cofactor">
    <cofactor evidence="12">
        <name>Zn(2+)</name>
        <dbReference type="ChEBI" id="CHEBI:29105"/>
    </cofactor>
    <text evidence="12">Binds 1 zinc ion per subunit.</text>
</comment>
<comment type="subunit">
    <text evidence="3 12">Monomer.</text>
</comment>
<keyword evidence="11 12" id="KW-0030">Aminoacyl-tRNA synthetase</keyword>
<evidence type="ECO:0000256" key="10">
    <source>
        <dbReference type="ARBA" id="ARBA00022917"/>
    </source>
</evidence>
<feature type="domain" description="Cysteinyl-tRNA synthetase class Ia DALR" evidence="13">
    <location>
        <begin position="349"/>
        <end position="411"/>
    </location>
</feature>
<dbReference type="Gene3D" id="3.40.50.620">
    <property type="entry name" value="HUPs"/>
    <property type="match status" value="1"/>
</dbReference>
<dbReference type="SMART" id="SM00840">
    <property type="entry name" value="DALR_2"/>
    <property type="match status" value="1"/>
</dbReference>
<dbReference type="EC" id="6.1.1.16" evidence="12"/>
<dbReference type="RefSeq" id="WP_074942914.1">
    <property type="nucleotide sequence ID" value="NZ_FOZU01000001.1"/>
</dbReference>
<feature type="binding site" evidence="12">
    <location>
        <position position="242"/>
    </location>
    <ligand>
        <name>Zn(2+)</name>
        <dbReference type="ChEBI" id="CHEBI:29105"/>
    </ligand>
</feature>
<evidence type="ECO:0000256" key="9">
    <source>
        <dbReference type="ARBA" id="ARBA00022840"/>
    </source>
</evidence>
<keyword evidence="15" id="KW-1185">Reference proteome</keyword>
<dbReference type="Pfam" id="PF09190">
    <property type="entry name" value="DALR_2"/>
    <property type="match status" value="1"/>
</dbReference>
<evidence type="ECO:0000259" key="13">
    <source>
        <dbReference type="SMART" id="SM00840"/>
    </source>
</evidence>
<keyword evidence="5 12" id="KW-0436">Ligase</keyword>
<keyword evidence="6 12" id="KW-0479">Metal-binding</keyword>
<dbReference type="FunFam" id="3.40.50.620:FF:000009">
    <property type="entry name" value="Cysteine--tRNA ligase"/>
    <property type="match status" value="1"/>
</dbReference>
<evidence type="ECO:0000256" key="11">
    <source>
        <dbReference type="ARBA" id="ARBA00023146"/>
    </source>
</evidence>
<dbReference type="EMBL" id="FOZU01000001">
    <property type="protein sequence ID" value="SFS29879.1"/>
    <property type="molecule type" value="Genomic_DNA"/>
</dbReference>
<dbReference type="InterPro" id="IPR015273">
    <property type="entry name" value="Cys-tRNA-synt_Ia_DALR"/>
</dbReference>
<dbReference type="GO" id="GO:0006423">
    <property type="term" value="P:cysteinyl-tRNA aminoacylation"/>
    <property type="evidence" value="ECO:0007669"/>
    <property type="project" value="UniProtKB-UniRule"/>
</dbReference>
<evidence type="ECO:0000313" key="14">
    <source>
        <dbReference type="EMBL" id="SFS29879.1"/>
    </source>
</evidence>
<dbReference type="PANTHER" id="PTHR10890">
    <property type="entry name" value="CYSTEINYL-TRNA SYNTHETASE"/>
    <property type="match status" value="1"/>
</dbReference>
<evidence type="ECO:0000256" key="6">
    <source>
        <dbReference type="ARBA" id="ARBA00022723"/>
    </source>
</evidence>
<name>A0A1I6NPU6_9GAMM</name>
<dbReference type="SUPFAM" id="SSF52374">
    <property type="entry name" value="Nucleotidylyl transferase"/>
    <property type="match status" value="1"/>
</dbReference>
<sequence length="473" mass="54371">MQPFVLYNSEQRKKVEFVPRVEGHIDMYVCGMTVYDYCHIGHARVMVAFDYIIRFLRSQGWSVKYVRNITDIDDKIIQRANENGESITALTDRFIQAMNEDAENLGCLHPDEAPRATDYIDQMQNMIGNLVNKGTAYPANNGDVYFQVEKFAKYGRLSGRKLEDMQAGASERVDVEVEKKHPFDFVLWKHAKENEPSWASPWGNGRPGWHIECSAMSTCCLGNHFDIHGGGSDLMFPHHENEIAQSEASTDEQYVNYWMHVGFINSDGEKMSKSLGNFFTIRDVMEKFHPEVIRYFIVSSHYRSPVNFSDFALKEAKNALSRFYHSFKAYQQSYGEKTTEALDETLVERFNTAMRDDFNTSEAIAVLFEINKELNRAVKDENAEQATVYYSTLRHLTHTLGLVQYNVDEFLKSDIGQEALGLSEEQVADLIQQRVDAKKAKEFAKADEIRQSLLDQGIVLEDTRQGTIWRRAD</sequence>
<accession>A0A1I6NPU6</accession>
<dbReference type="PANTHER" id="PTHR10890:SF3">
    <property type="entry name" value="CYSTEINE--TRNA LIGASE, CYTOPLASMIC"/>
    <property type="match status" value="1"/>
</dbReference>
<keyword evidence="7 12" id="KW-0547">Nucleotide-binding</keyword>
<evidence type="ECO:0000256" key="4">
    <source>
        <dbReference type="ARBA" id="ARBA00022490"/>
    </source>
</evidence>
<comment type="similarity">
    <text evidence="2 12">Belongs to the class-I aminoacyl-tRNA synthetase family.</text>
</comment>
<feature type="binding site" evidence="12">
    <location>
        <position position="273"/>
    </location>
    <ligand>
        <name>ATP</name>
        <dbReference type="ChEBI" id="CHEBI:30616"/>
    </ligand>
</feature>
<dbReference type="Gene3D" id="1.20.120.1910">
    <property type="entry name" value="Cysteine-tRNA ligase, C-terminal anti-codon recognition domain"/>
    <property type="match status" value="1"/>
</dbReference>
<dbReference type="InterPro" id="IPR014729">
    <property type="entry name" value="Rossmann-like_a/b/a_fold"/>
</dbReference>
<feature type="short sequence motif" description="'KMSKS' region" evidence="12">
    <location>
        <begin position="270"/>
        <end position="274"/>
    </location>
</feature>
<feature type="short sequence motif" description="'HIGH' region" evidence="12">
    <location>
        <begin position="32"/>
        <end position="42"/>
    </location>
</feature>
<evidence type="ECO:0000256" key="2">
    <source>
        <dbReference type="ARBA" id="ARBA00005594"/>
    </source>
</evidence>
<feature type="binding site" evidence="12">
    <location>
        <position position="213"/>
    </location>
    <ligand>
        <name>Zn(2+)</name>
        <dbReference type="ChEBI" id="CHEBI:29105"/>
    </ligand>
</feature>
<comment type="subcellular location">
    <subcellularLocation>
        <location evidence="1 12">Cytoplasm</location>
    </subcellularLocation>
</comment>
<dbReference type="GO" id="GO:0005829">
    <property type="term" value="C:cytosol"/>
    <property type="evidence" value="ECO:0007669"/>
    <property type="project" value="TreeGrafter"/>
</dbReference>
<evidence type="ECO:0000256" key="7">
    <source>
        <dbReference type="ARBA" id="ARBA00022741"/>
    </source>
</evidence>
<dbReference type="InterPro" id="IPR015803">
    <property type="entry name" value="Cys-tRNA-ligase"/>
</dbReference>
<comment type="catalytic activity">
    <reaction evidence="12">
        <text>tRNA(Cys) + L-cysteine + ATP = L-cysteinyl-tRNA(Cys) + AMP + diphosphate</text>
        <dbReference type="Rhea" id="RHEA:17773"/>
        <dbReference type="Rhea" id="RHEA-COMP:9661"/>
        <dbReference type="Rhea" id="RHEA-COMP:9679"/>
        <dbReference type="ChEBI" id="CHEBI:30616"/>
        <dbReference type="ChEBI" id="CHEBI:33019"/>
        <dbReference type="ChEBI" id="CHEBI:35235"/>
        <dbReference type="ChEBI" id="CHEBI:78442"/>
        <dbReference type="ChEBI" id="CHEBI:78517"/>
        <dbReference type="ChEBI" id="CHEBI:456215"/>
        <dbReference type="EC" id="6.1.1.16"/>
    </reaction>
</comment>
<evidence type="ECO:0000256" key="5">
    <source>
        <dbReference type="ARBA" id="ARBA00022598"/>
    </source>
</evidence>
<dbReference type="AlphaFoldDB" id="A0A1I6NPU6"/>
<organism evidence="14 15">
    <name type="scientific">Acinetobacter bohemicus</name>
    <dbReference type="NCBI Taxonomy" id="1435036"/>
    <lineage>
        <taxon>Bacteria</taxon>
        <taxon>Pseudomonadati</taxon>
        <taxon>Pseudomonadota</taxon>
        <taxon>Gammaproteobacteria</taxon>
        <taxon>Moraxellales</taxon>
        <taxon>Moraxellaceae</taxon>
        <taxon>Acinetobacter</taxon>
    </lineage>
</organism>
<dbReference type="SUPFAM" id="SSF47323">
    <property type="entry name" value="Anticodon-binding domain of a subclass of class I aminoacyl-tRNA synthetases"/>
    <property type="match status" value="1"/>
</dbReference>
<dbReference type="GO" id="GO:0004817">
    <property type="term" value="F:cysteine-tRNA ligase activity"/>
    <property type="evidence" value="ECO:0007669"/>
    <property type="project" value="UniProtKB-UniRule"/>
</dbReference>
<gene>
    <name evidence="12" type="primary">cysS</name>
    <name evidence="14" type="ORF">SAMN05444586_100115</name>
</gene>
<dbReference type="HAMAP" id="MF_00041">
    <property type="entry name" value="Cys_tRNA_synth"/>
    <property type="match status" value="1"/>
</dbReference>
<dbReference type="Pfam" id="PF01406">
    <property type="entry name" value="tRNA-synt_1e"/>
    <property type="match status" value="1"/>
</dbReference>
<feature type="binding site" evidence="12">
    <location>
        <position position="238"/>
    </location>
    <ligand>
        <name>Zn(2+)</name>
        <dbReference type="ChEBI" id="CHEBI:29105"/>
    </ligand>
</feature>
<dbReference type="InterPro" id="IPR024909">
    <property type="entry name" value="Cys-tRNA/MSH_ligase"/>
</dbReference>
<evidence type="ECO:0000256" key="1">
    <source>
        <dbReference type="ARBA" id="ARBA00004496"/>
    </source>
</evidence>
<dbReference type="PRINTS" id="PR00983">
    <property type="entry name" value="TRNASYNTHCYS"/>
</dbReference>
<keyword evidence="9 12" id="KW-0067">ATP-binding</keyword>